<evidence type="ECO:0000313" key="1">
    <source>
        <dbReference type="EMBL" id="CAK8163428.1"/>
    </source>
</evidence>
<dbReference type="Proteomes" id="UP001314181">
    <property type="component" value="Unassembled WGS sequence"/>
</dbReference>
<comment type="caution">
    <text evidence="1">The sequence shown here is derived from an EMBL/GenBank/DDBJ whole genome shotgun (WGS) entry which is preliminary data.</text>
</comment>
<dbReference type="Pfam" id="PF05071">
    <property type="entry name" value="NDUFA12"/>
    <property type="match status" value="1"/>
</dbReference>
<accession>A0ABP0ETW5</accession>
<gene>
    <name evidence="1" type="ORF">CAXC1_40004</name>
</gene>
<keyword evidence="2" id="KW-1185">Reference proteome</keyword>
<organism evidence="1 2">
    <name type="scientific">Candidatus Xenohaliotis californiensis</name>
    <dbReference type="NCBI Taxonomy" id="84677"/>
    <lineage>
        <taxon>Bacteria</taxon>
        <taxon>Pseudomonadati</taxon>
        <taxon>Pseudomonadota</taxon>
        <taxon>Alphaproteobacteria</taxon>
        <taxon>Rickettsiales</taxon>
        <taxon>Anaplasmataceae</taxon>
        <taxon>Candidatus Xenohaliotis</taxon>
    </lineage>
</organism>
<dbReference type="EMBL" id="CAWVOK010000030">
    <property type="protein sequence ID" value="CAK8163428.1"/>
    <property type="molecule type" value="Genomic_DNA"/>
</dbReference>
<reference evidence="1 2" key="1">
    <citation type="submission" date="2024-01" db="EMBL/GenBank/DDBJ databases">
        <authorList>
            <person name="Kunselman E."/>
        </authorList>
    </citation>
    <scope>NUCLEOTIDE SEQUENCE [LARGE SCALE GENOMIC DNA]</scope>
    <source>
        <strain evidence="1">2 abalone samples</strain>
    </source>
</reference>
<dbReference type="PANTHER" id="PTHR12910">
    <property type="entry name" value="NADH-UBIQUINONE OXIDOREDUCTASE SUBUNIT B17.2"/>
    <property type="match status" value="1"/>
</dbReference>
<protein>
    <submittedName>
        <fullName evidence="1">Uncharacterized protein</fullName>
    </submittedName>
</protein>
<sequence length="91" mass="10839">MLLYTALFGVLIGTDNLKNRYYCNKKKNKRWVIYNGITEITKTPPEWRAWLSYTIDDKLVKHLTSKRKVIHTPNLTGTKFAYYPYNHKIKT</sequence>
<dbReference type="RefSeq" id="WP_338364625.1">
    <property type="nucleotide sequence ID" value="NZ_CAWVOK010000030.1"/>
</dbReference>
<proteinExistence type="predicted"/>
<evidence type="ECO:0000313" key="2">
    <source>
        <dbReference type="Proteomes" id="UP001314181"/>
    </source>
</evidence>
<dbReference type="PANTHER" id="PTHR12910:SF2">
    <property type="entry name" value="NADH DEHYDROGENASE [UBIQUINONE] 1 ALPHA SUBCOMPLEX SUBUNIT 12"/>
    <property type="match status" value="1"/>
</dbReference>
<name>A0ABP0ETW5_9RICK</name>
<dbReference type="InterPro" id="IPR007763">
    <property type="entry name" value="NDUFA12"/>
</dbReference>